<keyword evidence="4" id="KW-1133">Transmembrane helix</keyword>
<dbReference type="Gene3D" id="1.20.1250.20">
    <property type="entry name" value="MFS general substrate transporter like domains"/>
    <property type="match status" value="2"/>
</dbReference>
<feature type="transmembrane region" description="Helical" evidence="4">
    <location>
        <begin position="177"/>
        <end position="198"/>
    </location>
</feature>
<evidence type="ECO:0000256" key="1">
    <source>
        <dbReference type="ARBA" id="ARBA00004141"/>
    </source>
</evidence>
<dbReference type="Proteomes" id="UP000077521">
    <property type="component" value="Unassembled WGS sequence"/>
</dbReference>
<feature type="transmembrane region" description="Helical" evidence="4">
    <location>
        <begin position="410"/>
        <end position="429"/>
    </location>
</feature>
<feature type="transmembrane region" description="Helical" evidence="4">
    <location>
        <begin position="210"/>
        <end position="229"/>
    </location>
</feature>
<evidence type="ECO:0000256" key="4">
    <source>
        <dbReference type="SAM" id="Phobius"/>
    </source>
</evidence>
<dbReference type="GO" id="GO:0022857">
    <property type="term" value="F:transmembrane transporter activity"/>
    <property type="evidence" value="ECO:0007669"/>
    <property type="project" value="InterPro"/>
</dbReference>
<proteinExistence type="inferred from homology"/>
<reference evidence="5" key="1">
    <citation type="submission" date="2016-04" db="EMBL/GenBank/DDBJ databases">
        <authorList>
            <person name="Nguyen H.D."/>
            <person name="Samba Siva P."/>
            <person name="Cullis J."/>
            <person name="Levesque C.A."/>
            <person name="Hambleton S."/>
        </authorList>
    </citation>
    <scope>NUCLEOTIDE SEQUENCE</scope>
    <source>
        <strain evidence="5">DAOMC 236416</strain>
    </source>
</reference>
<name>A0A177TJV7_9BASI</name>
<feature type="transmembrane region" description="Helical" evidence="4">
    <location>
        <begin position="441"/>
        <end position="466"/>
    </location>
</feature>
<dbReference type="PANTHER" id="PTHR11360">
    <property type="entry name" value="MONOCARBOXYLATE TRANSPORTER"/>
    <property type="match status" value="1"/>
</dbReference>
<dbReference type="InterPro" id="IPR011701">
    <property type="entry name" value="MFS"/>
</dbReference>
<keyword evidence="6" id="KW-1185">Reference proteome</keyword>
<feature type="transmembrane region" description="Helical" evidence="4">
    <location>
        <begin position="152"/>
        <end position="171"/>
    </location>
</feature>
<gene>
    <name evidence="5" type="ORF">A4X13_0g1225</name>
</gene>
<feature type="transmembrane region" description="Helical" evidence="4">
    <location>
        <begin position="241"/>
        <end position="263"/>
    </location>
</feature>
<evidence type="ECO:0000256" key="2">
    <source>
        <dbReference type="ARBA" id="ARBA00006727"/>
    </source>
</evidence>
<comment type="similarity">
    <text evidence="2">Belongs to the major facilitator superfamily. Monocarboxylate porter (TC 2.A.1.13) family.</text>
</comment>
<feature type="transmembrane region" description="Helical" evidence="4">
    <location>
        <begin position="350"/>
        <end position="369"/>
    </location>
</feature>
<feature type="compositionally biased region" description="Polar residues" evidence="3">
    <location>
        <begin position="25"/>
        <end position="34"/>
    </location>
</feature>
<dbReference type="InterPro" id="IPR036259">
    <property type="entry name" value="MFS_trans_sf"/>
</dbReference>
<feature type="transmembrane region" description="Helical" evidence="4">
    <location>
        <begin position="123"/>
        <end position="145"/>
    </location>
</feature>
<dbReference type="PANTHER" id="PTHR11360:SF319">
    <property type="entry name" value="MAJOR FACILITATOR SUPERFAMILY (MFS) PROFILE DOMAIN-CONTAINING PROTEIN"/>
    <property type="match status" value="1"/>
</dbReference>
<dbReference type="EMBL" id="LWDF02000046">
    <property type="protein sequence ID" value="KAE8259116.1"/>
    <property type="molecule type" value="Genomic_DNA"/>
</dbReference>
<comment type="subcellular location">
    <subcellularLocation>
        <location evidence="1">Membrane</location>
        <topology evidence="1">Multi-pass membrane protein</topology>
    </subcellularLocation>
</comment>
<keyword evidence="4" id="KW-0472">Membrane</keyword>
<sequence>MSTSSSDHTFAAHPHSQGDVEKGFQHQNSATELTSMGKPENGSLSQQQQPQGVQSDASAPATSQPAPAAPRMPTFPDGGLKAWSVVFGAFLAMCVTLGAVISFTVFQEYYFRVTLSTRSQDAIAWIGSVQLACTFGMTLPAGILNNKFGPRITIAIGTVLVVLGNMTASASKEYYQFFLSQGLCAGFGYGLVLLPALATPAEWFLAKRGLATALAVGGSSVGGVFFPVMVNRLLNFDDVSLGWTLRAIAFVQLGGLLVAIALIQDRFPKGGAPLPFKDYFSPRTTNCFMFGGMLLYLGQYIPYFFITPYGVYRGASPSMAFYFASILNGSTFFGRLVLGTLADRVTGHFNTLAATTAITGLLAFVMTAASTNAAIIVWAAFYGFFSGAIQSLFTPALARLAGSPQKIGGFLAIGSSLMWPFLLVSEPIAGKLLQNTGNTNFVQMTIFAGVVCMAGGIMLLASRLLLPGAKTLKA</sequence>
<evidence type="ECO:0008006" key="7">
    <source>
        <dbReference type="Google" id="ProtNLM"/>
    </source>
</evidence>
<feature type="transmembrane region" description="Helical" evidence="4">
    <location>
        <begin position="318"/>
        <end position="338"/>
    </location>
</feature>
<feature type="region of interest" description="Disordered" evidence="3">
    <location>
        <begin position="1"/>
        <end position="73"/>
    </location>
</feature>
<feature type="transmembrane region" description="Helical" evidence="4">
    <location>
        <begin position="284"/>
        <end position="306"/>
    </location>
</feature>
<dbReference type="Pfam" id="PF07690">
    <property type="entry name" value="MFS_1"/>
    <property type="match status" value="1"/>
</dbReference>
<dbReference type="InterPro" id="IPR050327">
    <property type="entry name" value="Proton-linked_MCT"/>
</dbReference>
<dbReference type="AlphaFoldDB" id="A0A177TJV7"/>
<feature type="compositionally biased region" description="Low complexity" evidence="3">
    <location>
        <begin position="43"/>
        <end position="66"/>
    </location>
</feature>
<feature type="transmembrane region" description="Helical" evidence="4">
    <location>
        <begin position="375"/>
        <end position="398"/>
    </location>
</feature>
<dbReference type="SUPFAM" id="SSF103473">
    <property type="entry name" value="MFS general substrate transporter"/>
    <property type="match status" value="1"/>
</dbReference>
<evidence type="ECO:0000256" key="3">
    <source>
        <dbReference type="SAM" id="MobiDB-lite"/>
    </source>
</evidence>
<dbReference type="GO" id="GO:0016020">
    <property type="term" value="C:membrane"/>
    <property type="evidence" value="ECO:0007669"/>
    <property type="project" value="UniProtKB-SubCell"/>
</dbReference>
<comment type="caution">
    <text evidence="5">The sequence shown here is derived from an EMBL/GenBank/DDBJ whole genome shotgun (WGS) entry which is preliminary data.</text>
</comment>
<protein>
    <recommendedName>
        <fullName evidence="7">Major facilitator superfamily (MFS) profile domain-containing protein</fullName>
    </recommendedName>
</protein>
<reference evidence="5" key="2">
    <citation type="journal article" date="2019" name="IMA Fungus">
        <title>Genome sequencing and comparison of five Tilletia species to identify candidate genes for the detection of regulated species infecting wheat.</title>
        <authorList>
            <person name="Nguyen H.D.T."/>
            <person name="Sultana T."/>
            <person name="Kesanakurti P."/>
            <person name="Hambleton S."/>
        </authorList>
    </citation>
    <scope>NUCLEOTIDE SEQUENCE</scope>
    <source>
        <strain evidence="5">DAOMC 236416</strain>
    </source>
</reference>
<organism evidence="5 6">
    <name type="scientific">Tilletia indica</name>
    <dbReference type="NCBI Taxonomy" id="43049"/>
    <lineage>
        <taxon>Eukaryota</taxon>
        <taxon>Fungi</taxon>
        <taxon>Dikarya</taxon>
        <taxon>Basidiomycota</taxon>
        <taxon>Ustilaginomycotina</taxon>
        <taxon>Exobasidiomycetes</taxon>
        <taxon>Tilletiales</taxon>
        <taxon>Tilletiaceae</taxon>
        <taxon>Tilletia</taxon>
    </lineage>
</organism>
<keyword evidence="4" id="KW-0812">Transmembrane</keyword>
<evidence type="ECO:0000313" key="6">
    <source>
        <dbReference type="Proteomes" id="UP000077521"/>
    </source>
</evidence>
<feature type="transmembrane region" description="Helical" evidence="4">
    <location>
        <begin position="82"/>
        <end position="103"/>
    </location>
</feature>
<accession>A0A177TJV7</accession>
<evidence type="ECO:0000313" key="5">
    <source>
        <dbReference type="EMBL" id="KAE8259116.1"/>
    </source>
</evidence>
<dbReference type="CDD" id="cd17352">
    <property type="entry name" value="MFS_MCT_SLC16"/>
    <property type="match status" value="1"/>
</dbReference>